<evidence type="ECO:0000256" key="6">
    <source>
        <dbReference type="ARBA" id="ARBA00023328"/>
    </source>
</evidence>
<gene>
    <name evidence="7" type="ORF">DASC09_044800</name>
</gene>
<comment type="caution">
    <text evidence="7">The sequence shown here is derived from an EMBL/GenBank/DDBJ whole genome shotgun (WGS) entry which is preliminary data.</text>
</comment>
<dbReference type="Proteomes" id="UP001360560">
    <property type="component" value="Unassembled WGS sequence"/>
</dbReference>
<accession>A0AAV5QRI7</accession>
<organism evidence="7 8">
    <name type="scientific">Saccharomycopsis crataegensis</name>
    <dbReference type="NCBI Taxonomy" id="43959"/>
    <lineage>
        <taxon>Eukaryota</taxon>
        <taxon>Fungi</taxon>
        <taxon>Dikarya</taxon>
        <taxon>Ascomycota</taxon>
        <taxon>Saccharomycotina</taxon>
        <taxon>Saccharomycetes</taxon>
        <taxon>Saccharomycopsidaceae</taxon>
        <taxon>Saccharomycopsis</taxon>
    </lineage>
</organism>
<dbReference type="GO" id="GO:0034080">
    <property type="term" value="P:CENP-A containing chromatin assembly"/>
    <property type="evidence" value="ECO:0007669"/>
    <property type="project" value="TreeGrafter"/>
</dbReference>
<dbReference type="AlphaFoldDB" id="A0AAV5QRI7"/>
<evidence type="ECO:0000313" key="8">
    <source>
        <dbReference type="Proteomes" id="UP001360560"/>
    </source>
</evidence>
<evidence type="ECO:0000256" key="4">
    <source>
        <dbReference type="ARBA" id="ARBA00022454"/>
    </source>
</evidence>
<keyword evidence="6" id="KW-0137">Centromere</keyword>
<dbReference type="GO" id="GO:0000939">
    <property type="term" value="C:inner kinetochore"/>
    <property type="evidence" value="ECO:0007669"/>
    <property type="project" value="TreeGrafter"/>
</dbReference>
<dbReference type="RefSeq" id="XP_064854151.1">
    <property type="nucleotide sequence ID" value="XM_064998079.1"/>
</dbReference>
<dbReference type="GO" id="GO:0000070">
    <property type="term" value="P:mitotic sister chromatid segregation"/>
    <property type="evidence" value="ECO:0007669"/>
    <property type="project" value="TreeGrafter"/>
</dbReference>
<protein>
    <submittedName>
        <fullName evidence="7">Uncharacterized protein</fullName>
    </submittedName>
</protein>
<dbReference type="GeneID" id="90075130"/>
<proteinExistence type="inferred from homology"/>
<evidence type="ECO:0000256" key="5">
    <source>
        <dbReference type="ARBA" id="ARBA00023242"/>
    </source>
</evidence>
<keyword evidence="4" id="KW-0158">Chromosome</keyword>
<dbReference type="CDD" id="cd22647">
    <property type="entry name" value="CTF3_NTD_HEAT"/>
    <property type="match status" value="1"/>
</dbReference>
<evidence type="ECO:0000256" key="2">
    <source>
        <dbReference type="ARBA" id="ARBA00004584"/>
    </source>
</evidence>
<keyword evidence="5" id="KW-0539">Nucleus</keyword>
<evidence type="ECO:0000256" key="1">
    <source>
        <dbReference type="ARBA" id="ARBA00004123"/>
    </source>
</evidence>
<dbReference type="Pfam" id="PF07778">
    <property type="entry name" value="CENP-I"/>
    <property type="match status" value="1"/>
</dbReference>
<evidence type="ECO:0000256" key="3">
    <source>
        <dbReference type="ARBA" id="ARBA00005470"/>
    </source>
</evidence>
<comment type="similarity">
    <text evidence="3">Belongs to the CENP-I/CTF3 family.</text>
</comment>
<dbReference type="EMBL" id="BTFZ01000011">
    <property type="protein sequence ID" value="GMM37155.1"/>
    <property type="molecule type" value="Genomic_DNA"/>
</dbReference>
<reference evidence="7 8" key="1">
    <citation type="journal article" date="2023" name="Elife">
        <title>Identification of key yeast species and microbe-microbe interactions impacting larval growth of Drosophila in the wild.</title>
        <authorList>
            <person name="Mure A."/>
            <person name="Sugiura Y."/>
            <person name="Maeda R."/>
            <person name="Honda K."/>
            <person name="Sakurai N."/>
            <person name="Takahashi Y."/>
            <person name="Watada M."/>
            <person name="Katoh T."/>
            <person name="Gotoh A."/>
            <person name="Gotoh Y."/>
            <person name="Taniguchi I."/>
            <person name="Nakamura K."/>
            <person name="Hayashi T."/>
            <person name="Katayama T."/>
            <person name="Uemura T."/>
            <person name="Hattori Y."/>
        </authorList>
    </citation>
    <scope>NUCLEOTIDE SEQUENCE [LARGE SCALE GENOMIC DNA]</scope>
    <source>
        <strain evidence="7 8">SC-9</strain>
    </source>
</reference>
<evidence type="ECO:0000313" key="7">
    <source>
        <dbReference type="EMBL" id="GMM37155.1"/>
    </source>
</evidence>
<keyword evidence="8" id="KW-1185">Reference proteome</keyword>
<dbReference type="GO" id="GO:0005634">
    <property type="term" value="C:nucleus"/>
    <property type="evidence" value="ECO:0007669"/>
    <property type="project" value="UniProtKB-SubCell"/>
</dbReference>
<name>A0AAV5QRI7_9ASCO</name>
<sequence length="768" mass="88752">MSAADLEVDRQITKLIKKLVKVSFIKDMSQTKFILENLEELVSHHGVSGKQLGTLISLVTFLHDKDGNNPANNKLSVNHKTFIISKLLLPRSKISSSPIVHIVGCFGVDESKKKSLKSFPDKRIQMALAKWLVCVSFFLKSRTILARLNGMLFNFLSLDFLSQWISQLLYLSTQISHVKPWKLQFLNSLIKRSLSSSPFLTALLIHYEALVPNNINDFDGYNNNNYSDADGDADFLNHFSNNAPVISSTKIFTYPDKTFLNKWKKIVEASSSELSYSWFKVAVYEYFGNLADFEERLSINKKRKSIGGSDDYLYNNFFKISQVVKVMNHDNPINESCCFKEIIWNDINTASKFLKVFDFLHVPDQLNVIFKNDLFYQLLIVNILSDNGDTDGLEKLDSYIDLLLSNPTHNLSEVKLVLAGCETYSKINGFLLPSIVKLLNLEYPGCSQYAWIFFPFLTMPSEISQENDFTTELCLKYEEIFVSSDDIQWCVSFLNSVIGLLRKWQYNQDDEHYGWVYVSKIYERFLSHILFNMNKFKDSPRFIEFCYSSCEFIGFLEDMPVSNNTFKIVSPFLIYRLLLSQEPNLVNFACHHINFLKNYPLSQIVDELQENSDFDEQDYFKTSIEIRNSFVLDFCNLLWRDRSFNNSKSNTKGLLVPKDFIQKIQTAGDIHWFNLVSHNTAFAREVSTLIKGLMGENKKPQDIREPITPKVFDKLFKYQGASTPHFESFDDLRVQILERLEGLGYDQVAKLLWTSLKSLATRRHPTED</sequence>
<dbReference type="PANTHER" id="PTHR48208:SF2">
    <property type="entry name" value="CENTROMERE PROTEIN I"/>
    <property type="match status" value="1"/>
</dbReference>
<comment type="subcellular location">
    <subcellularLocation>
        <location evidence="2">Chromosome</location>
        <location evidence="2">Centromere</location>
    </subcellularLocation>
    <subcellularLocation>
        <location evidence="1">Nucleus</location>
    </subcellularLocation>
</comment>
<dbReference type="PANTHER" id="PTHR48208">
    <property type="entry name" value="CENTROMERE PROTEIN I"/>
    <property type="match status" value="1"/>
</dbReference>
<dbReference type="InterPro" id="IPR012485">
    <property type="entry name" value="CENP-I"/>
</dbReference>